<sequence>MPPKSSSAKFQPKDMVLAKMTGFPAWPSFVMPPEMISEAIMKAKKKTTNTCVIFIPDGDFNWMNEKSLEILTPEKLKTRISKLPKDKLKPKPRKQGSRTNNVGEALVAADGLVFDEFMQELADNAPKDEEEEEEELEEDIEDADAIADAPAGTNAGADAAEQESASSRKRRRNAPVMSDDDQDDSNLNDIPESNSDNESISKPLQTPNGRRKSTDNGASTKRTKLEATNGQKRRSSSTPQSNASHTNGKDKLVKKENGTASPKVMSEKERQHHFWLCRVKLQRSLIQRNQAATPKDPKAFPPPTADELLVARLILNRLDLYPVDVELLRDTKIHKVLKCILKDEDLAYPDSFRLHEKCEELLKKWKEPMDQLKTEKLSRASEPSAEPKLEDESVPATADSTTVSTDATSTSIATESK</sequence>
<dbReference type="Gene3D" id="1.20.930.10">
    <property type="entry name" value="Conserved domain common to transcription factors TFIIS, elongin A, CRSP70"/>
    <property type="match status" value="1"/>
</dbReference>
<dbReference type="GO" id="GO:0005634">
    <property type="term" value="C:nucleus"/>
    <property type="evidence" value="ECO:0007669"/>
    <property type="project" value="UniProtKB-SubCell"/>
</dbReference>
<dbReference type="Gene3D" id="2.30.30.140">
    <property type="match status" value="1"/>
</dbReference>
<feature type="compositionally biased region" description="Low complexity" evidence="2">
    <location>
        <begin position="396"/>
        <end position="417"/>
    </location>
</feature>
<feature type="compositionally biased region" description="Basic and acidic residues" evidence="2">
    <location>
        <begin position="247"/>
        <end position="257"/>
    </location>
</feature>
<dbReference type="Pfam" id="PF00855">
    <property type="entry name" value="PWWP"/>
    <property type="match status" value="1"/>
</dbReference>
<feature type="domain" description="PWWP" evidence="3">
    <location>
        <begin position="12"/>
        <end position="74"/>
    </location>
</feature>
<evidence type="ECO:0000256" key="2">
    <source>
        <dbReference type="SAM" id="MobiDB-lite"/>
    </source>
</evidence>
<reference evidence="5 6" key="1">
    <citation type="submission" date="2023-10" db="EMBL/GenBank/DDBJ databases">
        <title>Draft Genome Sequence of Candida saopaulonensis from a very Premature Infant with Sepsis.</title>
        <authorList>
            <person name="Ning Y."/>
            <person name="Dai R."/>
            <person name="Xiao M."/>
            <person name="Xu Y."/>
            <person name="Yan Q."/>
            <person name="Zhang L."/>
        </authorList>
    </citation>
    <scope>NUCLEOTIDE SEQUENCE [LARGE SCALE GENOMIC DNA]</scope>
    <source>
        <strain evidence="5 6">19XY460</strain>
    </source>
</reference>
<dbReference type="SUPFAM" id="SSF63748">
    <property type="entry name" value="Tudor/PWWP/MBT"/>
    <property type="match status" value="1"/>
</dbReference>
<feature type="compositionally biased region" description="Polar residues" evidence="2">
    <location>
        <begin position="215"/>
        <end position="246"/>
    </location>
</feature>
<dbReference type="AlphaFoldDB" id="A0AAX4H6E2"/>
<evidence type="ECO:0000313" key="6">
    <source>
        <dbReference type="Proteomes" id="UP001338582"/>
    </source>
</evidence>
<feature type="region of interest" description="Disordered" evidence="2">
    <location>
        <begin position="374"/>
        <end position="417"/>
    </location>
</feature>
<feature type="region of interest" description="Disordered" evidence="2">
    <location>
        <begin position="124"/>
        <end position="267"/>
    </location>
</feature>
<dbReference type="PROSITE" id="PS51319">
    <property type="entry name" value="TFIIS_N"/>
    <property type="match status" value="1"/>
</dbReference>
<accession>A0AAX4H6E2</accession>
<comment type="subcellular location">
    <subcellularLocation>
        <location evidence="1">Nucleus</location>
    </subcellularLocation>
</comment>
<dbReference type="SUPFAM" id="SSF47676">
    <property type="entry name" value="Conserved domain common to transcription factors TFIIS, elongin A, CRSP70"/>
    <property type="match status" value="1"/>
</dbReference>
<dbReference type="RefSeq" id="XP_062876182.1">
    <property type="nucleotide sequence ID" value="XM_063020112.1"/>
</dbReference>
<gene>
    <name evidence="5" type="ORF">PUMCH_001042</name>
</gene>
<feature type="compositionally biased region" description="Basic and acidic residues" evidence="2">
    <location>
        <begin position="374"/>
        <end position="391"/>
    </location>
</feature>
<dbReference type="InterPro" id="IPR035441">
    <property type="entry name" value="TFIIS/LEDGF_dom_sf"/>
</dbReference>
<dbReference type="Pfam" id="PF08711">
    <property type="entry name" value="Med26"/>
    <property type="match status" value="1"/>
</dbReference>
<dbReference type="PROSITE" id="PS50812">
    <property type="entry name" value="PWWP"/>
    <property type="match status" value="1"/>
</dbReference>
<name>A0AAX4H6E2_9ASCO</name>
<feature type="region of interest" description="Disordered" evidence="2">
    <location>
        <begin position="81"/>
        <end position="102"/>
    </location>
</feature>
<organism evidence="5 6">
    <name type="scientific">Australozyma saopauloensis</name>
    <dbReference type="NCBI Taxonomy" id="291208"/>
    <lineage>
        <taxon>Eukaryota</taxon>
        <taxon>Fungi</taxon>
        <taxon>Dikarya</taxon>
        <taxon>Ascomycota</taxon>
        <taxon>Saccharomycotina</taxon>
        <taxon>Pichiomycetes</taxon>
        <taxon>Metschnikowiaceae</taxon>
        <taxon>Australozyma</taxon>
    </lineage>
</organism>
<feature type="compositionally biased region" description="Low complexity" evidence="2">
    <location>
        <begin position="146"/>
        <end position="159"/>
    </location>
</feature>
<evidence type="ECO:0000256" key="1">
    <source>
        <dbReference type="PROSITE-ProRule" id="PRU00649"/>
    </source>
</evidence>
<feature type="domain" description="TFIIS N-terminal" evidence="4">
    <location>
        <begin position="289"/>
        <end position="372"/>
    </location>
</feature>
<dbReference type="InterPro" id="IPR000313">
    <property type="entry name" value="PWWP_dom"/>
</dbReference>
<dbReference type="GeneID" id="88172110"/>
<feature type="compositionally biased region" description="Polar residues" evidence="2">
    <location>
        <begin position="191"/>
        <end position="208"/>
    </location>
</feature>
<evidence type="ECO:0000259" key="3">
    <source>
        <dbReference type="PROSITE" id="PS50812"/>
    </source>
</evidence>
<keyword evidence="1" id="KW-0539">Nucleus</keyword>
<evidence type="ECO:0008006" key="7">
    <source>
        <dbReference type="Google" id="ProtNLM"/>
    </source>
</evidence>
<proteinExistence type="predicted"/>
<keyword evidence="6" id="KW-1185">Reference proteome</keyword>
<dbReference type="EMBL" id="CP138894">
    <property type="protein sequence ID" value="WPK23796.1"/>
    <property type="molecule type" value="Genomic_DNA"/>
</dbReference>
<evidence type="ECO:0000259" key="4">
    <source>
        <dbReference type="PROSITE" id="PS51319"/>
    </source>
</evidence>
<evidence type="ECO:0000313" key="5">
    <source>
        <dbReference type="EMBL" id="WPK23796.1"/>
    </source>
</evidence>
<dbReference type="Proteomes" id="UP001338582">
    <property type="component" value="Chromosome 1"/>
</dbReference>
<feature type="compositionally biased region" description="Acidic residues" evidence="2">
    <location>
        <begin position="128"/>
        <end position="145"/>
    </location>
</feature>
<dbReference type="SMART" id="SM00293">
    <property type="entry name" value="PWWP"/>
    <property type="match status" value="1"/>
</dbReference>
<dbReference type="InterPro" id="IPR017923">
    <property type="entry name" value="TFIIS_N"/>
</dbReference>
<dbReference type="KEGG" id="asau:88172110"/>
<protein>
    <recommendedName>
        <fullName evidence="7">PWWP domain-containing protein</fullName>
    </recommendedName>
</protein>